<dbReference type="Gene3D" id="3.40.630.30">
    <property type="match status" value="1"/>
</dbReference>
<sequence>MITNTIAPLVLKIADLSHIEGILALQELYLVDNLSQKEKQAGFVTTRFTTDQLIAIIGQKGLFVAIDNDKLVAYIFAADWNYYCQWPIFRHMITCFPSLQFKNFKINTTDSFQYGPICIHADYRGKGLIIPFFEFMRKEMVKSFPLSLTFINRTNIASLKAHTIKLNWVIIGEFEFNTNEYCILAYDMSKSLLPNN</sequence>
<name>A0ABR7J800_9FLAO</name>
<gene>
    <name evidence="1" type="ORF">H8R23_09190</name>
</gene>
<evidence type="ECO:0000313" key="2">
    <source>
        <dbReference type="Proteomes" id="UP000629963"/>
    </source>
</evidence>
<dbReference type="Proteomes" id="UP000629963">
    <property type="component" value="Unassembled WGS sequence"/>
</dbReference>
<protein>
    <submittedName>
        <fullName evidence="1">GNAT family acetyltransferase</fullName>
    </submittedName>
</protein>
<dbReference type="InterPro" id="IPR016181">
    <property type="entry name" value="Acyl_CoA_acyltransferase"/>
</dbReference>
<dbReference type="SUPFAM" id="SSF55729">
    <property type="entry name" value="Acyl-CoA N-acyltransferases (Nat)"/>
    <property type="match status" value="1"/>
</dbReference>
<proteinExistence type="predicted"/>
<reference evidence="1 2" key="1">
    <citation type="submission" date="2020-08" db="EMBL/GenBank/DDBJ databases">
        <title>Description of novel Flavobacterium F-380 isolate.</title>
        <authorList>
            <person name="Saticioglu I.B."/>
            <person name="Duman M."/>
            <person name="Altun S."/>
        </authorList>
    </citation>
    <scope>NUCLEOTIDE SEQUENCE [LARGE SCALE GENOMIC DNA]</scope>
    <source>
        <strain evidence="1 2">F-380</strain>
    </source>
</reference>
<accession>A0ABR7J800</accession>
<comment type="caution">
    <text evidence="1">The sequence shown here is derived from an EMBL/GenBank/DDBJ whole genome shotgun (WGS) entry which is preliminary data.</text>
</comment>
<dbReference type="EMBL" id="JACRUJ010000002">
    <property type="protein sequence ID" value="MBC5841581.1"/>
    <property type="molecule type" value="Genomic_DNA"/>
</dbReference>
<keyword evidence="2" id="KW-1185">Reference proteome</keyword>
<dbReference type="RefSeq" id="WP_187010143.1">
    <property type="nucleotide sequence ID" value="NZ_JACRUI010000002.1"/>
</dbReference>
<evidence type="ECO:0000313" key="1">
    <source>
        <dbReference type="EMBL" id="MBC5841581.1"/>
    </source>
</evidence>
<organism evidence="1 2">
    <name type="scientific">Flavobacterium kayseriense</name>
    <dbReference type="NCBI Taxonomy" id="2764714"/>
    <lineage>
        <taxon>Bacteria</taxon>
        <taxon>Pseudomonadati</taxon>
        <taxon>Bacteroidota</taxon>
        <taxon>Flavobacteriia</taxon>
        <taxon>Flavobacteriales</taxon>
        <taxon>Flavobacteriaceae</taxon>
        <taxon>Flavobacterium</taxon>
    </lineage>
</organism>